<keyword evidence="6" id="KW-0560">Oxidoreductase</keyword>
<dbReference type="GO" id="GO:0050992">
    <property type="term" value="P:dimethylallyl diphosphate biosynthetic process"/>
    <property type="evidence" value="ECO:0007669"/>
    <property type="project" value="InterPro"/>
</dbReference>
<dbReference type="Pfam" id="PF02401">
    <property type="entry name" value="LYTB"/>
    <property type="match status" value="1"/>
</dbReference>
<evidence type="ECO:0000256" key="1">
    <source>
        <dbReference type="ARBA" id="ARBA00001966"/>
    </source>
</evidence>
<dbReference type="GO" id="GO:0019288">
    <property type="term" value="P:isopentenyl diphosphate biosynthetic process, methylerythritol 4-phosphate pathway"/>
    <property type="evidence" value="ECO:0007669"/>
    <property type="project" value="InterPro"/>
</dbReference>
<comment type="cofactor">
    <cofactor evidence="1">
        <name>[4Fe-4S] cluster</name>
        <dbReference type="ChEBI" id="CHEBI:49883"/>
    </cofactor>
</comment>
<name>A0A644VNB4_9ZZZZ</name>
<keyword evidence="5" id="KW-0411">Iron-sulfur</keyword>
<dbReference type="Gene3D" id="3.40.1010.20">
    <property type="entry name" value="4-hydroxy-3-methylbut-2-enyl diphosphate reductase, catalytic domain"/>
    <property type="match status" value="2"/>
</dbReference>
<evidence type="ECO:0000256" key="3">
    <source>
        <dbReference type="ARBA" id="ARBA00022723"/>
    </source>
</evidence>
<organism evidence="6">
    <name type="scientific">bioreactor metagenome</name>
    <dbReference type="NCBI Taxonomy" id="1076179"/>
    <lineage>
        <taxon>unclassified sequences</taxon>
        <taxon>metagenomes</taxon>
        <taxon>ecological metagenomes</taxon>
    </lineage>
</organism>
<keyword evidence="3" id="KW-0479">Metal-binding</keyword>
<protein>
    <submittedName>
        <fullName evidence="6">4-hydroxy-3-methylbut-2-enyl diphosphate reductase</fullName>
        <ecNumber evidence="6">1.17.7.4</ecNumber>
    </submittedName>
</protein>
<evidence type="ECO:0000256" key="4">
    <source>
        <dbReference type="ARBA" id="ARBA00023004"/>
    </source>
</evidence>
<dbReference type="EC" id="1.17.7.4" evidence="6"/>
<reference evidence="6" key="1">
    <citation type="submission" date="2019-08" db="EMBL/GenBank/DDBJ databases">
        <authorList>
            <person name="Kucharzyk K."/>
            <person name="Murdoch R.W."/>
            <person name="Higgins S."/>
            <person name="Loffler F."/>
        </authorList>
    </citation>
    <scope>NUCLEOTIDE SEQUENCE</scope>
</reference>
<accession>A0A644VNB4</accession>
<dbReference type="NCBIfam" id="NF002187">
    <property type="entry name" value="PRK01045.1-1"/>
    <property type="match status" value="1"/>
</dbReference>
<dbReference type="GO" id="GO:0051539">
    <property type="term" value="F:4 iron, 4 sulfur cluster binding"/>
    <property type="evidence" value="ECO:0007669"/>
    <property type="project" value="UniProtKB-KW"/>
</dbReference>
<dbReference type="EMBL" id="VSSQ01000369">
    <property type="protein sequence ID" value="MPL92757.1"/>
    <property type="molecule type" value="Genomic_DNA"/>
</dbReference>
<dbReference type="CDD" id="cd13944">
    <property type="entry name" value="lytB_ispH"/>
    <property type="match status" value="1"/>
</dbReference>
<evidence type="ECO:0000313" key="6">
    <source>
        <dbReference type="EMBL" id="MPL92757.1"/>
    </source>
</evidence>
<evidence type="ECO:0000256" key="2">
    <source>
        <dbReference type="ARBA" id="ARBA00022485"/>
    </source>
</evidence>
<comment type="caution">
    <text evidence="6">The sequence shown here is derived from an EMBL/GenBank/DDBJ whole genome shotgun (WGS) entry which is preliminary data.</text>
</comment>
<gene>
    <name evidence="6" type="primary">ispH_12</name>
    <name evidence="6" type="ORF">SDC9_38870</name>
</gene>
<dbReference type="PANTHER" id="PTHR30426">
    <property type="entry name" value="4-HYDROXY-3-METHYLBUT-2-ENYL DIPHOSPHATE REDUCTASE"/>
    <property type="match status" value="1"/>
</dbReference>
<dbReference type="Gene3D" id="3.40.50.11270">
    <property type="match status" value="1"/>
</dbReference>
<dbReference type="HAMAP" id="MF_00191">
    <property type="entry name" value="IspH"/>
    <property type="match status" value="1"/>
</dbReference>
<dbReference type="AlphaFoldDB" id="A0A644VNB4"/>
<dbReference type="GO" id="GO:0046872">
    <property type="term" value="F:metal ion binding"/>
    <property type="evidence" value="ECO:0007669"/>
    <property type="project" value="UniProtKB-KW"/>
</dbReference>
<proteinExistence type="inferred from homology"/>
<sequence>MNIEIDKKSGFCFGVVKAIAKAEEELAKGEVLYCLGDIVHNGKEVERLERMGMITINHEQFAQLHDAKVLLRAHGEPPSTYEIARNNNITLIDASCPVVLKLQSRVKTAFDTSRDDDTQIVIYGQHGHAEVNGLVGQTGGNAIVVEKESDLSKVDFSKNIRLFSQTTKSLEGFNHLIQNITNQKQEESKFEYSDTICRQVSNRIPNITTFAQQNDIVIFVSGKKSSNGKVLFQHCKSINPNSYIVSEPSEVLELNLDLTKKIGICGATSTPMWLMEQVAETLSTLEK</sequence>
<dbReference type="InterPro" id="IPR003451">
    <property type="entry name" value="LytB/IspH"/>
</dbReference>
<dbReference type="GO" id="GO:0051745">
    <property type="term" value="F:4-hydroxy-3-methylbut-2-enyl diphosphate reductase activity"/>
    <property type="evidence" value="ECO:0007669"/>
    <property type="project" value="UniProtKB-EC"/>
</dbReference>
<dbReference type="PANTHER" id="PTHR30426:SF0">
    <property type="entry name" value="4-HYDROXY-3-METHYLBUT-2-ENYL DIPHOSPHATE REDUCTASE"/>
    <property type="match status" value="1"/>
</dbReference>
<evidence type="ECO:0000256" key="5">
    <source>
        <dbReference type="ARBA" id="ARBA00023014"/>
    </source>
</evidence>
<dbReference type="NCBIfam" id="TIGR00216">
    <property type="entry name" value="ispH_lytB"/>
    <property type="match status" value="1"/>
</dbReference>
<keyword evidence="2" id="KW-0004">4Fe-4S</keyword>
<keyword evidence="4" id="KW-0408">Iron</keyword>